<keyword evidence="2" id="KW-1185">Reference proteome</keyword>
<sequence length="121" mass="14105">MLWKGERFAEEEEKRVRNVQTSKPLLRVLLRRDLSLSIILEEQRLISINLAHVSFSQGNFALTVKMYQNFLQKFDTGVGMQKFLASTLQKEKRIADEVVEIIDRYDLQCIAPNVTDKVSYL</sequence>
<dbReference type="EMBL" id="JAYMYR010000006">
    <property type="protein sequence ID" value="KAK7356734.1"/>
    <property type="molecule type" value="Genomic_DNA"/>
</dbReference>
<name>A0AAN9R3H5_PHACN</name>
<dbReference type="Proteomes" id="UP001374584">
    <property type="component" value="Unassembled WGS sequence"/>
</dbReference>
<evidence type="ECO:0000313" key="1">
    <source>
        <dbReference type="EMBL" id="KAK7356734.1"/>
    </source>
</evidence>
<dbReference type="AlphaFoldDB" id="A0AAN9R3H5"/>
<evidence type="ECO:0000313" key="2">
    <source>
        <dbReference type="Proteomes" id="UP001374584"/>
    </source>
</evidence>
<accession>A0AAN9R3H5</accession>
<organism evidence="1 2">
    <name type="scientific">Phaseolus coccineus</name>
    <name type="common">Scarlet runner bean</name>
    <name type="synonym">Phaseolus multiflorus</name>
    <dbReference type="NCBI Taxonomy" id="3886"/>
    <lineage>
        <taxon>Eukaryota</taxon>
        <taxon>Viridiplantae</taxon>
        <taxon>Streptophyta</taxon>
        <taxon>Embryophyta</taxon>
        <taxon>Tracheophyta</taxon>
        <taxon>Spermatophyta</taxon>
        <taxon>Magnoliopsida</taxon>
        <taxon>eudicotyledons</taxon>
        <taxon>Gunneridae</taxon>
        <taxon>Pentapetalae</taxon>
        <taxon>rosids</taxon>
        <taxon>fabids</taxon>
        <taxon>Fabales</taxon>
        <taxon>Fabaceae</taxon>
        <taxon>Papilionoideae</taxon>
        <taxon>50 kb inversion clade</taxon>
        <taxon>NPAAA clade</taxon>
        <taxon>indigoferoid/millettioid clade</taxon>
        <taxon>Phaseoleae</taxon>
        <taxon>Phaseolus</taxon>
    </lineage>
</organism>
<reference evidence="1 2" key="1">
    <citation type="submission" date="2024-01" db="EMBL/GenBank/DDBJ databases">
        <title>The genomes of 5 underutilized Papilionoideae crops provide insights into root nodulation and disease resistanc.</title>
        <authorList>
            <person name="Jiang F."/>
        </authorList>
    </citation>
    <scope>NUCLEOTIDE SEQUENCE [LARGE SCALE GENOMIC DNA]</scope>
    <source>
        <strain evidence="1">JINMINGXINNONG_FW02</strain>
        <tissue evidence="1">Leaves</tissue>
    </source>
</reference>
<proteinExistence type="predicted"/>
<comment type="caution">
    <text evidence="1">The sequence shown here is derived from an EMBL/GenBank/DDBJ whole genome shotgun (WGS) entry which is preliminary data.</text>
</comment>
<protein>
    <submittedName>
        <fullName evidence="1">Uncharacterized protein</fullName>
    </submittedName>
</protein>
<gene>
    <name evidence="1" type="ORF">VNO80_16009</name>
</gene>